<evidence type="ECO:0000256" key="6">
    <source>
        <dbReference type="ARBA" id="ARBA00023136"/>
    </source>
</evidence>
<evidence type="ECO:0000256" key="7">
    <source>
        <dbReference type="SAM" id="Phobius"/>
    </source>
</evidence>
<evidence type="ECO:0000256" key="4">
    <source>
        <dbReference type="ARBA" id="ARBA00022692"/>
    </source>
</evidence>
<feature type="transmembrane region" description="Helical" evidence="7">
    <location>
        <begin position="317"/>
        <end position="333"/>
    </location>
</feature>
<gene>
    <name evidence="8" type="ORF">SAMN06264849_106103</name>
</gene>
<feature type="transmembrane region" description="Helical" evidence="7">
    <location>
        <begin position="149"/>
        <end position="167"/>
    </location>
</feature>
<proteinExistence type="inferred from homology"/>
<keyword evidence="5 7" id="KW-1133">Transmembrane helix</keyword>
<dbReference type="InterPro" id="IPR045018">
    <property type="entry name" value="Azg-like"/>
</dbReference>
<feature type="transmembrane region" description="Helical" evidence="7">
    <location>
        <begin position="345"/>
        <end position="374"/>
    </location>
</feature>
<comment type="subcellular location">
    <subcellularLocation>
        <location evidence="1">Membrane</location>
        <topology evidence="1">Multi-pass membrane protein</topology>
    </subcellularLocation>
</comment>
<feature type="transmembrane region" description="Helical" evidence="7">
    <location>
        <begin position="81"/>
        <end position="100"/>
    </location>
</feature>
<dbReference type="InterPro" id="IPR006043">
    <property type="entry name" value="NCS2"/>
</dbReference>
<feature type="transmembrane region" description="Helical" evidence="7">
    <location>
        <begin position="112"/>
        <end position="129"/>
    </location>
</feature>
<organism evidence="8 9">
    <name type="scientific">Melghirimyces algeriensis</name>
    <dbReference type="NCBI Taxonomy" id="910412"/>
    <lineage>
        <taxon>Bacteria</taxon>
        <taxon>Bacillati</taxon>
        <taxon>Bacillota</taxon>
        <taxon>Bacilli</taxon>
        <taxon>Bacillales</taxon>
        <taxon>Thermoactinomycetaceae</taxon>
        <taxon>Melghirimyces</taxon>
    </lineage>
</organism>
<feature type="transmembrane region" description="Helical" evidence="7">
    <location>
        <begin position="28"/>
        <end position="48"/>
    </location>
</feature>
<dbReference type="Proteomes" id="UP000315636">
    <property type="component" value="Unassembled WGS sequence"/>
</dbReference>
<evidence type="ECO:0000313" key="9">
    <source>
        <dbReference type="Proteomes" id="UP000315636"/>
    </source>
</evidence>
<dbReference type="GO" id="GO:0005345">
    <property type="term" value="F:purine nucleobase transmembrane transporter activity"/>
    <property type="evidence" value="ECO:0007669"/>
    <property type="project" value="TreeGrafter"/>
</dbReference>
<evidence type="ECO:0000256" key="1">
    <source>
        <dbReference type="ARBA" id="ARBA00004141"/>
    </source>
</evidence>
<keyword evidence="9" id="KW-1185">Reference proteome</keyword>
<feature type="transmembrane region" description="Helical" evidence="7">
    <location>
        <begin position="386"/>
        <end position="405"/>
    </location>
</feature>
<evidence type="ECO:0000256" key="2">
    <source>
        <dbReference type="ARBA" id="ARBA00005697"/>
    </source>
</evidence>
<dbReference type="EMBL" id="FXTI01000006">
    <property type="protein sequence ID" value="SMO72098.1"/>
    <property type="molecule type" value="Genomic_DNA"/>
</dbReference>
<feature type="transmembrane region" description="Helical" evidence="7">
    <location>
        <begin position="55"/>
        <end position="75"/>
    </location>
</feature>
<comment type="similarity">
    <text evidence="2">Belongs to the nucleobase:cation symporter-2 (NCS2) (TC 2.A.40) family. Azg-like subfamily.</text>
</comment>
<feature type="transmembrane region" description="Helical" evidence="7">
    <location>
        <begin position="174"/>
        <end position="192"/>
    </location>
</feature>
<dbReference type="AlphaFoldDB" id="A0A521DKE9"/>
<dbReference type="Pfam" id="PF00860">
    <property type="entry name" value="Xan_ur_permease"/>
    <property type="match status" value="1"/>
</dbReference>
<dbReference type="PANTHER" id="PTHR43337">
    <property type="entry name" value="XANTHINE/URACIL PERMEASE C887.17-RELATED"/>
    <property type="match status" value="1"/>
</dbReference>
<feature type="transmembrane region" description="Helical" evidence="7">
    <location>
        <begin position="291"/>
        <end position="310"/>
    </location>
</feature>
<protein>
    <submittedName>
        <fullName evidence="8">Putative MFS transporter, AGZA family, xanthine/uracil permease</fullName>
    </submittedName>
</protein>
<dbReference type="OrthoDB" id="9808458at2"/>
<evidence type="ECO:0000256" key="5">
    <source>
        <dbReference type="ARBA" id="ARBA00022989"/>
    </source>
</evidence>
<reference evidence="8 9" key="1">
    <citation type="submission" date="2017-05" db="EMBL/GenBank/DDBJ databases">
        <authorList>
            <person name="Varghese N."/>
            <person name="Submissions S."/>
        </authorList>
    </citation>
    <scope>NUCLEOTIDE SEQUENCE [LARGE SCALE GENOMIC DNA]</scope>
    <source>
        <strain evidence="8 9">DSM 45474</strain>
    </source>
</reference>
<keyword evidence="6 7" id="KW-0472">Membrane</keyword>
<keyword evidence="4 7" id="KW-0812">Transmembrane</keyword>
<accession>A0A521DKE9</accession>
<name>A0A521DKE9_9BACL</name>
<dbReference type="GO" id="GO:0005886">
    <property type="term" value="C:plasma membrane"/>
    <property type="evidence" value="ECO:0007669"/>
    <property type="project" value="TreeGrafter"/>
</dbReference>
<dbReference type="PANTHER" id="PTHR43337:SF2">
    <property type="entry name" value="XANTHINE_URACIL PERMEASE"/>
    <property type="match status" value="1"/>
</dbReference>
<keyword evidence="3" id="KW-0813">Transport</keyword>
<evidence type="ECO:0000313" key="8">
    <source>
        <dbReference type="EMBL" id="SMO72098.1"/>
    </source>
</evidence>
<sequence length="406" mass="43048">MAGLTSFITVAYILIVNPMILKDAGIPLGAGLVATIASSVFGCLWMAFRANAPIILIPGMGVNAFFSYTVVQSLGLSWQEGLTAVTLSGILFWIIATTTYGNKLAEAVPSSLKHGITAGIGLFLTFIGLQKAQWIHPDPVTFIRLGNFAEPIPLITLIGLMVTLFLYSRGITGSFFLGLLFTALSTYGVGAIPDTHVATPQLKEYSQVFFSLDWGVVITLPFWVAVFSLTMIVVFENLGLLQGILPQQEKFPKAYRATAVSSFVSGLLGTSPTIASAESTSGIAEGGRTGMVPLVTGMLFLCTLPVMPLVGKIPDHAVAPVLIIIGALMVQSVEHISFSDFSEGFPAFFILAGIPLTSSIADGLAFGFITYPLCKVAIGKGKQVPSPVYLIGGLFLVYLIVASMIH</sequence>
<evidence type="ECO:0000256" key="3">
    <source>
        <dbReference type="ARBA" id="ARBA00022448"/>
    </source>
</evidence>
<feature type="transmembrane region" description="Helical" evidence="7">
    <location>
        <begin position="212"/>
        <end position="234"/>
    </location>
</feature>